<reference evidence="3" key="1">
    <citation type="submission" date="2019-04" db="EMBL/GenBank/DDBJ databases">
        <title>Friends and foes A comparative genomics studyof 23 Aspergillus species from section Flavi.</title>
        <authorList>
            <consortium name="DOE Joint Genome Institute"/>
            <person name="Kjaerbolling I."/>
            <person name="Vesth T."/>
            <person name="Frisvad J.C."/>
            <person name="Nybo J.L."/>
            <person name="Theobald S."/>
            <person name="Kildgaard S."/>
            <person name="Isbrandt T."/>
            <person name="Kuo A."/>
            <person name="Sato A."/>
            <person name="Lyhne E.K."/>
            <person name="Kogle M.E."/>
            <person name="Wiebenga A."/>
            <person name="Kun R.S."/>
            <person name="Lubbers R.J."/>
            <person name="Makela M.R."/>
            <person name="Barry K."/>
            <person name="Chovatia M."/>
            <person name="Clum A."/>
            <person name="Daum C."/>
            <person name="Haridas S."/>
            <person name="He G."/>
            <person name="LaButti K."/>
            <person name="Lipzen A."/>
            <person name="Mondo S."/>
            <person name="Riley R."/>
            <person name="Salamov A."/>
            <person name="Simmons B.A."/>
            <person name="Magnuson J.K."/>
            <person name="Henrissat B."/>
            <person name="Mortensen U.H."/>
            <person name="Larsen T.O."/>
            <person name="Devries R.P."/>
            <person name="Grigoriev I.V."/>
            <person name="Machida M."/>
            <person name="Baker S.E."/>
            <person name="Andersen M.R."/>
        </authorList>
    </citation>
    <scope>NUCLEOTIDE SEQUENCE [LARGE SCALE GENOMIC DNA]</scope>
    <source>
        <strain evidence="3">CBS 130015</strain>
    </source>
</reference>
<keyword evidence="1" id="KW-0175">Coiled coil</keyword>
<proteinExistence type="predicted"/>
<evidence type="ECO:0000256" key="1">
    <source>
        <dbReference type="SAM" id="Coils"/>
    </source>
</evidence>
<sequence length="152" mass="17518">MVDWAYVRWWVSFATSNILGGVSPAKDWLKHLVPVLWPKDKAKVNSEPEAELSTLRKDQDLEAMRQMLTLTRDLLTQAQEREANMAELEARLKRRDEDSAALAERLGAWEEDLRAREDAIRGAVDGFSVPERTLRGLFYDIRGEFTLPEDCR</sequence>
<accession>A0A5N6VXV9</accession>
<organism evidence="2 3">
    <name type="scientific">Aspergillus transmontanensis</name>
    <dbReference type="NCBI Taxonomy" id="1034304"/>
    <lineage>
        <taxon>Eukaryota</taxon>
        <taxon>Fungi</taxon>
        <taxon>Dikarya</taxon>
        <taxon>Ascomycota</taxon>
        <taxon>Pezizomycotina</taxon>
        <taxon>Eurotiomycetes</taxon>
        <taxon>Eurotiomycetidae</taxon>
        <taxon>Eurotiales</taxon>
        <taxon>Aspergillaceae</taxon>
        <taxon>Aspergillus</taxon>
        <taxon>Aspergillus subgen. Circumdati</taxon>
    </lineage>
</organism>
<feature type="coiled-coil region" evidence="1">
    <location>
        <begin position="71"/>
        <end position="105"/>
    </location>
</feature>
<keyword evidence="3" id="KW-1185">Reference proteome</keyword>
<gene>
    <name evidence="2" type="ORF">BDV41DRAFT_577020</name>
</gene>
<evidence type="ECO:0000313" key="2">
    <source>
        <dbReference type="EMBL" id="KAE8313066.1"/>
    </source>
</evidence>
<dbReference type="EMBL" id="ML738328">
    <property type="protein sequence ID" value="KAE8313066.1"/>
    <property type="molecule type" value="Genomic_DNA"/>
</dbReference>
<dbReference type="AlphaFoldDB" id="A0A5N6VXV9"/>
<evidence type="ECO:0000313" key="3">
    <source>
        <dbReference type="Proteomes" id="UP000325433"/>
    </source>
</evidence>
<protein>
    <submittedName>
        <fullName evidence="2">Uncharacterized protein</fullName>
    </submittedName>
</protein>
<dbReference type="Proteomes" id="UP000325433">
    <property type="component" value="Unassembled WGS sequence"/>
</dbReference>
<name>A0A5N6VXV9_9EURO</name>